<dbReference type="AlphaFoldDB" id="A0A5C3PGR5"/>
<evidence type="ECO:0000256" key="1">
    <source>
        <dbReference type="SAM" id="Phobius"/>
    </source>
</evidence>
<keyword evidence="1" id="KW-0472">Membrane</keyword>
<feature type="transmembrane region" description="Helical" evidence="1">
    <location>
        <begin position="15"/>
        <end position="34"/>
    </location>
</feature>
<evidence type="ECO:0000313" key="4">
    <source>
        <dbReference type="Proteomes" id="UP000308197"/>
    </source>
</evidence>
<feature type="transmembrane region" description="Helical" evidence="1">
    <location>
        <begin position="208"/>
        <end position="229"/>
    </location>
</feature>
<evidence type="ECO:0000313" key="3">
    <source>
        <dbReference type="EMBL" id="TFK85093.1"/>
    </source>
</evidence>
<dbReference type="InParanoid" id="A0A5C3PGR5"/>
<sequence length="330" mass="36103">MSSSDADAIASYESIIVNNYCVVAASVFLLYEYVITIDREVNSFWHRAPTGASILFLSNRYLSFVVNVLGLIEFKQWSDESCASIARGLAVLTFMNYLPWAAFSGMRAYALCRDITLSTLVFLLALVPLPINAARFSFGLTGVNDPQWGCFAEDSTPSSLQLKFVIISRTSLIVSDALIIGLTWWALPKHTVSFATLHKTRVSLTTVLLRDGTLYFGVLLIMNVLHLAFSLTSMFGFADNGASNVTAFTEVVTAVLVSRFLLNLQEANKVAIRGMTSMDQLSTLAEGRTISFARFMGSIGESIGPGVSDISSRTEDTDDTLKAESFELLP</sequence>
<gene>
    <name evidence="3" type="ORF">K466DRAFT_552588</name>
</gene>
<organism evidence="3 4">
    <name type="scientific">Polyporus arcularius HHB13444</name>
    <dbReference type="NCBI Taxonomy" id="1314778"/>
    <lineage>
        <taxon>Eukaryota</taxon>
        <taxon>Fungi</taxon>
        <taxon>Dikarya</taxon>
        <taxon>Basidiomycota</taxon>
        <taxon>Agaricomycotina</taxon>
        <taxon>Agaricomycetes</taxon>
        <taxon>Polyporales</taxon>
        <taxon>Polyporaceae</taxon>
        <taxon>Polyporus</taxon>
    </lineage>
</organism>
<feature type="transmembrane region" description="Helical" evidence="1">
    <location>
        <begin position="54"/>
        <end position="72"/>
    </location>
</feature>
<keyword evidence="4" id="KW-1185">Reference proteome</keyword>
<feature type="domain" description="DUF6533" evidence="2">
    <location>
        <begin position="20"/>
        <end position="64"/>
    </location>
</feature>
<accession>A0A5C3PGR5</accession>
<protein>
    <recommendedName>
        <fullName evidence="2">DUF6533 domain-containing protein</fullName>
    </recommendedName>
</protein>
<feature type="transmembrane region" description="Helical" evidence="1">
    <location>
        <begin position="115"/>
        <end position="138"/>
    </location>
</feature>
<keyword evidence="1" id="KW-0812">Transmembrane</keyword>
<feature type="transmembrane region" description="Helical" evidence="1">
    <location>
        <begin position="166"/>
        <end position="187"/>
    </location>
</feature>
<dbReference type="Pfam" id="PF20151">
    <property type="entry name" value="DUF6533"/>
    <property type="match status" value="1"/>
</dbReference>
<dbReference type="Proteomes" id="UP000308197">
    <property type="component" value="Unassembled WGS sequence"/>
</dbReference>
<dbReference type="EMBL" id="ML211274">
    <property type="protein sequence ID" value="TFK85093.1"/>
    <property type="molecule type" value="Genomic_DNA"/>
</dbReference>
<dbReference type="STRING" id="1314778.A0A5C3PGR5"/>
<feature type="transmembrane region" description="Helical" evidence="1">
    <location>
        <begin position="84"/>
        <end position="103"/>
    </location>
</feature>
<feature type="transmembrane region" description="Helical" evidence="1">
    <location>
        <begin position="241"/>
        <end position="262"/>
    </location>
</feature>
<name>A0A5C3PGR5_9APHY</name>
<proteinExistence type="predicted"/>
<keyword evidence="1" id="KW-1133">Transmembrane helix</keyword>
<evidence type="ECO:0000259" key="2">
    <source>
        <dbReference type="Pfam" id="PF20151"/>
    </source>
</evidence>
<dbReference type="InterPro" id="IPR045340">
    <property type="entry name" value="DUF6533"/>
</dbReference>
<reference evidence="3 4" key="1">
    <citation type="journal article" date="2019" name="Nat. Ecol. Evol.">
        <title>Megaphylogeny resolves global patterns of mushroom evolution.</title>
        <authorList>
            <person name="Varga T."/>
            <person name="Krizsan K."/>
            <person name="Foldi C."/>
            <person name="Dima B."/>
            <person name="Sanchez-Garcia M."/>
            <person name="Sanchez-Ramirez S."/>
            <person name="Szollosi G.J."/>
            <person name="Szarkandi J.G."/>
            <person name="Papp V."/>
            <person name="Albert L."/>
            <person name="Andreopoulos W."/>
            <person name="Angelini C."/>
            <person name="Antonin V."/>
            <person name="Barry K.W."/>
            <person name="Bougher N.L."/>
            <person name="Buchanan P."/>
            <person name="Buyck B."/>
            <person name="Bense V."/>
            <person name="Catcheside P."/>
            <person name="Chovatia M."/>
            <person name="Cooper J."/>
            <person name="Damon W."/>
            <person name="Desjardin D."/>
            <person name="Finy P."/>
            <person name="Geml J."/>
            <person name="Haridas S."/>
            <person name="Hughes K."/>
            <person name="Justo A."/>
            <person name="Karasinski D."/>
            <person name="Kautmanova I."/>
            <person name="Kiss B."/>
            <person name="Kocsube S."/>
            <person name="Kotiranta H."/>
            <person name="LaButti K.M."/>
            <person name="Lechner B.E."/>
            <person name="Liimatainen K."/>
            <person name="Lipzen A."/>
            <person name="Lukacs Z."/>
            <person name="Mihaltcheva S."/>
            <person name="Morgado L.N."/>
            <person name="Niskanen T."/>
            <person name="Noordeloos M.E."/>
            <person name="Ohm R.A."/>
            <person name="Ortiz-Santana B."/>
            <person name="Ovrebo C."/>
            <person name="Racz N."/>
            <person name="Riley R."/>
            <person name="Savchenko A."/>
            <person name="Shiryaev A."/>
            <person name="Soop K."/>
            <person name="Spirin V."/>
            <person name="Szebenyi C."/>
            <person name="Tomsovsky M."/>
            <person name="Tulloss R.E."/>
            <person name="Uehling J."/>
            <person name="Grigoriev I.V."/>
            <person name="Vagvolgyi C."/>
            <person name="Papp T."/>
            <person name="Martin F.M."/>
            <person name="Miettinen O."/>
            <person name="Hibbett D.S."/>
            <person name="Nagy L.G."/>
        </authorList>
    </citation>
    <scope>NUCLEOTIDE SEQUENCE [LARGE SCALE GENOMIC DNA]</scope>
    <source>
        <strain evidence="3 4">HHB13444</strain>
    </source>
</reference>